<proteinExistence type="predicted"/>
<dbReference type="AlphaFoldDB" id="A6HJP5"/>
<protein>
    <submittedName>
        <fullName evidence="2">RCG33338</fullName>
    </submittedName>
</protein>
<gene>
    <name evidence="2" type="ORF">rCG_33338</name>
</gene>
<evidence type="ECO:0000313" key="3">
    <source>
        <dbReference type="Proteomes" id="UP000234681"/>
    </source>
</evidence>
<reference evidence="2 3" key="1">
    <citation type="submission" date="2005-07" db="EMBL/GenBank/DDBJ databases">
        <authorList>
            <person name="Mural R.J."/>
            <person name="Li P.W."/>
            <person name="Adams M.D."/>
            <person name="Amanatides P.G."/>
            <person name="Baden-Tillson H."/>
            <person name="Barnstead M."/>
            <person name="Chin S.H."/>
            <person name="Dew I."/>
            <person name="Evans C.A."/>
            <person name="Ferriera S."/>
            <person name="Flanigan M."/>
            <person name="Fosler C."/>
            <person name="Glodek A."/>
            <person name="Gu Z."/>
            <person name="Holt R.A."/>
            <person name="Jennings D."/>
            <person name="Kraft C.L."/>
            <person name="Lu F."/>
            <person name="Nguyen T."/>
            <person name="Nusskern D.R."/>
            <person name="Pfannkoch C.M."/>
            <person name="Sitter C."/>
            <person name="Sutton G.G."/>
            <person name="Venter J.C."/>
            <person name="Wang Z."/>
            <person name="Woodage T."/>
            <person name="Zheng X.H."/>
            <person name="Zhong F."/>
        </authorList>
    </citation>
    <scope>NUCLEOTIDE SEQUENCE [LARGE SCALE GENOMIC DNA]</scope>
    <source>
        <strain>BN</strain>
        <strain evidence="3">Sprague-Dawley</strain>
    </source>
</reference>
<feature type="region of interest" description="Disordered" evidence="1">
    <location>
        <begin position="1"/>
        <end position="39"/>
    </location>
</feature>
<dbReference type="Proteomes" id="UP000234681">
    <property type="component" value="Chromosome 10"/>
</dbReference>
<sequence>MTQVTNPLPGSPQAHLLPTHLSQEAKEKPGKPKGRLWGP</sequence>
<organism evidence="2 3">
    <name type="scientific">Rattus norvegicus</name>
    <name type="common">Rat</name>
    <dbReference type="NCBI Taxonomy" id="10116"/>
    <lineage>
        <taxon>Eukaryota</taxon>
        <taxon>Metazoa</taxon>
        <taxon>Chordata</taxon>
        <taxon>Craniata</taxon>
        <taxon>Vertebrata</taxon>
        <taxon>Euteleostomi</taxon>
        <taxon>Mammalia</taxon>
        <taxon>Eutheria</taxon>
        <taxon>Euarchontoglires</taxon>
        <taxon>Glires</taxon>
        <taxon>Rodentia</taxon>
        <taxon>Myomorpha</taxon>
        <taxon>Muroidea</taxon>
        <taxon>Muridae</taxon>
        <taxon>Murinae</taxon>
        <taxon>Rattus</taxon>
    </lineage>
</organism>
<accession>A6HJP5</accession>
<evidence type="ECO:0000256" key="1">
    <source>
        <dbReference type="SAM" id="MobiDB-lite"/>
    </source>
</evidence>
<name>A6HJP5_RAT</name>
<evidence type="ECO:0000313" key="2">
    <source>
        <dbReference type="EMBL" id="EDM06250.1"/>
    </source>
</evidence>
<dbReference type="EMBL" id="CH473948">
    <property type="protein sequence ID" value="EDM06250.1"/>
    <property type="molecule type" value="Genomic_DNA"/>
</dbReference>